<organism evidence="1 2">
    <name type="scientific">Candidatus Pedobacter colombiensis</name>
    <dbReference type="NCBI Taxonomy" id="3121371"/>
    <lineage>
        <taxon>Bacteria</taxon>
        <taxon>Pseudomonadati</taxon>
        <taxon>Bacteroidota</taxon>
        <taxon>Sphingobacteriia</taxon>
        <taxon>Sphingobacteriales</taxon>
        <taxon>Sphingobacteriaceae</taxon>
        <taxon>Pedobacter</taxon>
    </lineage>
</organism>
<dbReference type="Gene3D" id="1.25.40.390">
    <property type="match status" value="1"/>
</dbReference>
<sequence length="487" mass="54933">MMKNIKNFMWATLLTVTVCSPSCTKDFAEINTNPNATIAATPETLLAPALLAMVNNNMNRSMRLNNELMQVDVTTGDSREVHRYIVKPSESDFMWRNWYLQLTNFRDMYNSARLTQQASYKTFMGIGLILDVWTSSLITDLYGDVPYSESNLGKEGLVQPKFDSQKDIYADLYRKLEEANTLLTENADLPSAQRVLDPLYGGIALSWRKFGNSLYLRLLLRASAKVESGAIDKIKEIAETKKSTYPMISNNLESAILPVGSTTPLMSEFANYRDLDFSGGKGYTEFFINNLNAWTDPRLPKWATISGGGYIGMPSGYINGQIPEPASTFMLSLKTDKRLGNILNYAEVQFMLAEASLKGYITGIPKTYYNTGIENAITMWEVAMPAGHLDKEDVKWNDLGDLNAKMEQIFLQKYFALFFTDFQQYTEFRRTGHPYLPIGPGVKNDGKMPSRFRYPVNTQATNPTNYQAAVSAMGGDDINVKVWWNRP</sequence>
<protein>
    <submittedName>
        <fullName evidence="1">SusD/RagB family nutrient-binding outer membrane lipoprotein</fullName>
    </submittedName>
</protein>
<dbReference type="Proteomes" id="UP001214530">
    <property type="component" value="Chromosome"/>
</dbReference>
<dbReference type="EMBL" id="CP119313">
    <property type="protein sequence ID" value="WEK19814.1"/>
    <property type="molecule type" value="Genomic_DNA"/>
</dbReference>
<evidence type="ECO:0000313" key="2">
    <source>
        <dbReference type="Proteomes" id="UP001214530"/>
    </source>
</evidence>
<dbReference type="InterPro" id="IPR041662">
    <property type="entry name" value="SusD-like_2"/>
</dbReference>
<keyword evidence="1" id="KW-0449">Lipoprotein</keyword>
<evidence type="ECO:0000313" key="1">
    <source>
        <dbReference type="EMBL" id="WEK19814.1"/>
    </source>
</evidence>
<reference evidence="1" key="1">
    <citation type="submission" date="2023-03" db="EMBL/GenBank/DDBJ databases">
        <title>Andean soil-derived lignocellulolytic bacterial consortium as a source of novel taxa and putative plastic-active enzymes.</title>
        <authorList>
            <person name="Diaz-Garcia L."/>
            <person name="Chuvochina M."/>
            <person name="Feuerriegel G."/>
            <person name="Bunk B."/>
            <person name="Sproer C."/>
            <person name="Streit W.R."/>
            <person name="Rodriguez L.M."/>
            <person name="Overmann J."/>
            <person name="Jimenez D.J."/>
        </authorList>
    </citation>
    <scope>NUCLEOTIDE SEQUENCE</scope>
    <source>
        <strain evidence="1">MAG 3858</strain>
    </source>
</reference>
<dbReference type="InterPro" id="IPR011990">
    <property type="entry name" value="TPR-like_helical_dom_sf"/>
</dbReference>
<dbReference type="Pfam" id="PF12771">
    <property type="entry name" value="SusD-like_2"/>
    <property type="match status" value="1"/>
</dbReference>
<accession>A0AAJ5WAD1</accession>
<proteinExistence type="predicted"/>
<name>A0AAJ5WAD1_9SPHI</name>
<gene>
    <name evidence="1" type="ORF">P0Y49_01430</name>
</gene>
<dbReference type="AlphaFoldDB" id="A0AAJ5WAD1"/>
<dbReference type="SUPFAM" id="SSF48452">
    <property type="entry name" value="TPR-like"/>
    <property type="match status" value="1"/>
</dbReference>